<dbReference type="Gramene" id="PNT66152">
    <property type="protein sequence ID" value="PNT66152"/>
    <property type="gene ID" value="BRADI_3g07815v3"/>
</dbReference>
<dbReference type="GO" id="GO:0106050">
    <property type="term" value="F:tRNA 2'-O-methyltransferase activity"/>
    <property type="evidence" value="ECO:0007669"/>
    <property type="project" value="UniProtKB-UniRule"/>
</dbReference>
<dbReference type="InParanoid" id="A0A2K2CVU9"/>
<dbReference type="EnsemblPlants" id="PNT66152">
    <property type="protein sequence ID" value="PNT66152"/>
    <property type="gene ID" value="BRADI_3g07815v3"/>
</dbReference>
<keyword evidence="2" id="KW-0732">Signal</keyword>
<organism evidence="4">
    <name type="scientific">Brachypodium distachyon</name>
    <name type="common">Purple false brome</name>
    <name type="synonym">Trachynia distachya</name>
    <dbReference type="NCBI Taxonomy" id="15368"/>
    <lineage>
        <taxon>Eukaryota</taxon>
        <taxon>Viridiplantae</taxon>
        <taxon>Streptophyta</taxon>
        <taxon>Embryophyta</taxon>
        <taxon>Tracheophyta</taxon>
        <taxon>Spermatophyta</taxon>
        <taxon>Magnoliopsida</taxon>
        <taxon>Liliopsida</taxon>
        <taxon>Poales</taxon>
        <taxon>Poaceae</taxon>
        <taxon>BOP clade</taxon>
        <taxon>Pooideae</taxon>
        <taxon>Stipodae</taxon>
        <taxon>Brachypodieae</taxon>
        <taxon>Brachypodium</taxon>
    </lineage>
</organism>
<dbReference type="STRING" id="15368.A0A2K2CVU9"/>
<gene>
    <name evidence="4" type="ORF">BRADI_3g07815v3</name>
</gene>
<dbReference type="OrthoDB" id="258806at2759"/>
<sequence length="110" mass="12125">MVLNFVMCISSLICVAVCSAYALSEQKSYTHILCIDINTIEDLNLHGVQYLAIGKLLSGPATDMTIMCCIHEQCNHTEEEVHSKHCVWGLALATCCHHLCQLTHYASNSA</sequence>
<proteinExistence type="inferred from homology"/>
<dbReference type="EC" id="2.1.1.225" evidence="1"/>
<dbReference type="Pfam" id="PF05206">
    <property type="entry name" value="TRM13"/>
    <property type="match status" value="1"/>
</dbReference>
<feature type="chain" id="PRO_5033762289" description="tRNA:m(4)X modification enzyme TRM13" evidence="2">
    <location>
        <begin position="23"/>
        <end position="110"/>
    </location>
</feature>
<reference evidence="4" key="2">
    <citation type="submission" date="2017-06" db="EMBL/GenBank/DDBJ databases">
        <title>WGS assembly of Brachypodium distachyon.</title>
        <authorList>
            <consortium name="The International Brachypodium Initiative"/>
            <person name="Lucas S."/>
            <person name="Harmon-Smith M."/>
            <person name="Lail K."/>
            <person name="Tice H."/>
            <person name="Grimwood J."/>
            <person name="Bruce D."/>
            <person name="Barry K."/>
            <person name="Shu S."/>
            <person name="Lindquist E."/>
            <person name="Wang M."/>
            <person name="Pitluck S."/>
            <person name="Vogel J.P."/>
            <person name="Garvin D.F."/>
            <person name="Mockler T.C."/>
            <person name="Schmutz J."/>
            <person name="Rokhsar D."/>
            <person name="Bevan M.W."/>
        </authorList>
    </citation>
    <scope>NUCLEOTIDE SEQUENCE</scope>
    <source>
        <strain evidence="4">Bd21</strain>
    </source>
</reference>
<dbReference type="InterPro" id="IPR039044">
    <property type="entry name" value="Trm13"/>
</dbReference>
<dbReference type="Proteomes" id="UP000008810">
    <property type="component" value="Chromosome 3"/>
</dbReference>
<name>A0A2K2CVU9_BRADI</name>
<keyword evidence="1" id="KW-0489">Methyltransferase</keyword>
<feature type="domain" description="Methyltransferase TRM13" evidence="3">
    <location>
        <begin position="32"/>
        <end position="108"/>
    </location>
</feature>
<protein>
    <recommendedName>
        <fullName evidence="1">tRNA:m(4)X modification enzyme TRM13</fullName>
        <ecNumber evidence="1">2.1.1.225</ecNumber>
    </recommendedName>
</protein>
<keyword evidence="1" id="KW-0819">tRNA processing</keyword>
<keyword evidence="1" id="KW-0479">Metal-binding</keyword>
<dbReference type="AlphaFoldDB" id="A0A2K2CVU9"/>
<reference evidence="5" key="3">
    <citation type="submission" date="2018-08" db="UniProtKB">
        <authorList>
            <consortium name="EnsemblPlants"/>
        </authorList>
    </citation>
    <scope>IDENTIFICATION</scope>
    <source>
        <strain evidence="5">cv. Bd21</strain>
    </source>
</reference>
<accession>A0A2K2CVU9</accession>
<reference evidence="4 5" key="1">
    <citation type="journal article" date="2010" name="Nature">
        <title>Genome sequencing and analysis of the model grass Brachypodium distachyon.</title>
        <authorList>
            <consortium name="International Brachypodium Initiative"/>
        </authorList>
    </citation>
    <scope>NUCLEOTIDE SEQUENCE [LARGE SCALE GENOMIC DNA]</scope>
    <source>
        <strain evidence="4 5">Bd21</strain>
    </source>
</reference>
<keyword evidence="1" id="KW-0862">Zinc</keyword>
<comment type="similarity">
    <text evidence="1">Belongs to the methyltransferase TRM13 family.</text>
</comment>
<feature type="signal peptide" evidence="2">
    <location>
        <begin position="1"/>
        <end position="22"/>
    </location>
</feature>
<dbReference type="PANTHER" id="PTHR12998:SF0">
    <property type="entry name" value="TRNA:M(4)X MODIFICATION ENZYME TRM13 HOMOLOG"/>
    <property type="match status" value="1"/>
</dbReference>
<dbReference type="EMBL" id="CM000882">
    <property type="protein sequence ID" value="PNT66152.1"/>
    <property type="molecule type" value="Genomic_DNA"/>
</dbReference>
<comment type="function">
    <text evidence="1">tRNA methylase which 2'-O-methylates cytidine(4) in tRNA(Pro) and tRNA(Gly)(GCC), and adenosine(4) in tRNA(His).</text>
</comment>
<comment type="catalytic activity">
    <reaction evidence="1">
        <text>cytidine(4) in tRNA(Gly)(GCC) + S-adenosyl-L-methionine = 2'-O-methylcytidine(4) in tRNA(Gly)(GCC) + S-adenosyl-L-homocysteine + H(+)</text>
        <dbReference type="Rhea" id="RHEA:43192"/>
        <dbReference type="Rhea" id="RHEA-COMP:10399"/>
        <dbReference type="Rhea" id="RHEA-COMP:10400"/>
        <dbReference type="ChEBI" id="CHEBI:15378"/>
        <dbReference type="ChEBI" id="CHEBI:57856"/>
        <dbReference type="ChEBI" id="CHEBI:59789"/>
        <dbReference type="ChEBI" id="CHEBI:74495"/>
        <dbReference type="ChEBI" id="CHEBI:82748"/>
        <dbReference type="EC" id="2.1.1.225"/>
    </reaction>
</comment>
<dbReference type="PANTHER" id="PTHR12998">
    <property type="entry name" value="TRNA:M(4)X MODIFICATION ENZYME TRM13 HOMOLOG"/>
    <property type="match status" value="1"/>
</dbReference>
<evidence type="ECO:0000313" key="4">
    <source>
        <dbReference type="EMBL" id="PNT66152.1"/>
    </source>
</evidence>
<dbReference type="InterPro" id="IPR007871">
    <property type="entry name" value="Methyltransferase_TRM13"/>
</dbReference>
<evidence type="ECO:0000256" key="2">
    <source>
        <dbReference type="SAM" id="SignalP"/>
    </source>
</evidence>
<keyword evidence="1" id="KW-0808">Transferase</keyword>
<evidence type="ECO:0000256" key="1">
    <source>
        <dbReference type="RuleBase" id="RU367103"/>
    </source>
</evidence>
<dbReference type="GO" id="GO:0030488">
    <property type="term" value="P:tRNA methylation"/>
    <property type="evidence" value="ECO:0007669"/>
    <property type="project" value="InterPro"/>
</dbReference>
<evidence type="ECO:0000313" key="5">
    <source>
        <dbReference type="EnsemblPlants" id="PNT66152"/>
    </source>
</evidence>
<keyword evidence="1" id="KW-0863">Zinc-finger</keyword>
<comment type="catalytic activity">
    <reaction evidence="1">
        <text>cytidine(4) in tRNA(Pro) + S-adenosyl-L-methionine = 2'-O-methylcytidine(4) in tRNA(Pro) + S-adenosyl-L-homocysteine + H(+)</text>
        <dbReference type="Rhea" id="RHEA:32767"/>
        <dbReference type="Rhea" id="RHEA-COMP:10397"/>
        <dbReference type="Rhea" id="RHEA-COMP:10398"/>
        <dbReference type="ChEBI" id="CHEBI:15378"/>
        <dbReference type="ChEBI" id="CHEBI:57856"/>
        <dbReference type="ChEBI" id="CHEBI:59789"/>
        <dbReference type="ChEBI" id="CHEBI:74495"/>
        <dbReference type="ChEBI" id="CHEBI:82748"/>
        <dbReference type="EC" id="2.1.1.225"/>
    </reaction>
</comment>
<comment type="catalytic activity">
    <reaction evidence="1">
        <text>adenosine(4) in tRNA(His) + S-adenosyl-L-methionine = 2'-O-methyladenosine(4) in tRNA(His) + S-adenosyl-L-homocysteine + H(+)</text>
        <dbReference type="Rhea" id="RHEA:43196"/>
        <dbReference type="Rhea" id="RHEA-COMP:10401"/>
        <dbReference type="Rhea" id="RHEA-COMP:10402"/>
        <dbReference type="ChEBI" id="CHEBI:15378"/>
        <dbReference type="ChEBI" id="CHEBI:57856"/>
        <dbReference type="ChEBI" id="CHEBI:59789"/>
        <dbReference type="ChEBI" id="CHEBI:74411"/>
        <dbReference type="ChEBI" id="CHEBI:74477"/>
        <dbReference type="EC" id="2.1.1.225"/>
    </reaction>
</comment>
<dbReference type="GO" id="GO:0008270">
    <property type="term" value="F:zinc ion binding"/>
    <property type="evidence" value="ECO:0007669"/>
    <property type="project" value="UniProtKB-KW"/>
</dbReference>
<evidence type="ECO:0000259" key="3">
    <source>
        <dbReference type="Pfam" id="PF05206"/>
    </source>
</evidence>
<keyword evidence="1" id="KW-0949">S-adenosyl-L-methionine</keyword>
<keyword evidence="6" id="KW-1185">Reference proteome</keyword>
<evidence type="ECO:0000313" key="6">
    <source>
        <dbReference type="Proteomes" id="UP000008810"/>
    </source>
</evidence>